<dbReference type="Pfam" id="PF07707">
    <property type="entry name" value="BACK"/>
    <property type="match status" value="1"/>
</dbReference>
<dbReference type="SMART" id="SM00875">
    <property type="entry name" value="BACK"/>
    <property type="match status" value="1"/>
</dbReference>
<dbReference type="Gene3D" id="2.120.10.80">
    <property type="entry name" value="Kelch-type beta propeller"/>
    <property type="match status" value="2"/>
</dbReference>
<dbReference type="AlphaFoldDB" id="A0A7D9DHQ5"/>
<keyword evidence="4" id="KW-1185">Reference proteome</keyword>
<dbReference type="SMART" id="SM00612">
    <property type="entry name" value="Kelch"/>
    <property type="match status" value="5"/>
</dbReference>
<dbReference type="PROSITE" id="PS50097">
    <property type="entry name" value="BTB"/>
    <property type="match status" value="1"/>
</dbReference>
<dbReference type="InterPro" id="IPR017096">
    <property type="entry name" value="BTB-kelch_protein"/>
</dbReference>
<evidence type="ECO:0000313" key="3">
    <source>
        <dbReference type="EMBL" id="CAB3986117.1"/>
    </source>
</evidence>
<dbReference type="PANTHER" id="PTHR24412:SF497">
    <property type="entry name" value="KELCH-LIKE PROTEIN 18"/>
    <property type="match status" value="1"/>
</dbReference>
<keyword evidence="1" id="KW-0880">Kelch repeat</keyword>
<gene>
    <name evidence="3" type="ORF">PACLA_8A067454</name>
</gene>
<dbReference type="OrthoDB" id="45365at2759"/>
<dbReference type="SMART" id="SM00225">
    <property type="entry name" value="BTB"/>
    <property type="match status" value="1"/>
</dbReference>
<dbReference type="PIRSF" id="PIRSF037037">
    <property type="entry name" value="Kelch-like_protein_gigaxonin"/>
    <property type="match status" value="1"/>
</dbReference>
<dbReference type="Gene3D" id="3.30.710.10">
    <property type="entry name" value="Potassium Channel Kv1.1, Chain A"/>
    <property type="match status" value="1"/>
</dbReference>
<dbReference type="Gene3D" id="1.25.40.420">
    <property type="match status" value="1"/>
</dbReference>
<dbReference type="InterPro" id="IPR006652">
    <property type="entry name" value="Kelch_1"/>
</dbReference>
<sequence>MVHVLRRMSSSYEKSTTSLRFKPECHTNTVLESITEMRAFSILIDVHLEVEGRQFPAHKNILAASSDYFKAMFSCPIGDIEATVKLEGLTAKAIDLILDFMYRGEIEITEDNLEEILVASRMLLLESVTQACCKFTQDRINVNNCWGIRNIADKYSLNNLFGKVHAFIEDNFAEAKGSDEFLELPFQLMKELMADDELNIREDELVSAVLKWVEHDLEGRYQYLETLFKHLRLNYISEEYMRNLIQHNYIVSNHTFLVTLIKAVHSQSGTETLNELVTDEELAKMKTPRKWQRIVPVLTAVGGTQTLFYNTEEKIWVSLAPITTRHCPGLASIESEMFLVGGSRKWVRLADCERFSPEKNTWEDMAPMSVARSNIGLVVLEKYLYSVGGYDGDTPSRTVERYDPVANHWSSMSSMNNLRDGACVVADDSNIFAITGFDGNSYLSTMDVYDPSKDVWTSEGYTHIGNRRQDAMSACVDGKIYIIGGYYNDDCMSSGEAYDIEDNEWMAIAPMSGERNKAGCAALNRKIYICGGWEGSGNVLTSVEVYDTETDCWTALPPLPTPSAMRATFLYFPRKQVDKLTVKTKGKKQKQIHAVITSAQ</sequence>
<dbReference type="InterPro" id="IPR011705">
    <property type="entry name" value="BACK"/>
</dbReference>
<name>A0A7D9DHQ5_PARCT</name>
<dbReference type="FunFam" id="1.25.40.420:FF:000001">
    <property type="entry name" value="Kelch-like family member 12"/>
    <property type="match status" value="1"/>
</dbReference>
<keyword evidence="2" id="KW-0677">Repeat</keyword>
<dbReference type="InterPro" id="IPR000210">
    <property type="entry name" value="BTB/POZ_dom"/>
</dbReference>
<dbReference type="SUPFAM" id="SSF50965">
    <property type="entry name" value="Galactose oxidase, central domain"/>
    <property type="match status" value="1"/>
</dbReference>
<dbReference type="EMBL" id="CACRXK020000966">
    <property type="protein sequence ID" value="CAB3986117.1"/>
    <property type="molecule type" value="Genomic_DNA"/>
</dbReference>
<dbReference type="SUPFAM" id="SSF54695">
    <property type="entry name" value="POZ domain"/>
    <property type="match status" value="1"/>
</dbReference>
<protein>
    <submittedName>
        <fullName evidence="3">Kelch 2</fullName>
    </submittedName>
</protein>
<reference evidence="3" key="1">
    <citation type="submission" date="2020-04" db="EMBL/GenBank/DDBJ databases">
        <authorList>
            <person name="Alioto T."/>
            <person name="Alioto T."/>
            <person name="Gomez Garrido J."/>
        </authorList>
    </citation>
    <scope>NUCLEOTIDE SEQUENCE</scope>
    <source>
        <strain evidence="3">A484AB</strain>
    </source>
</reference>
<dbReference type="InterPro" id="IPR011043">
    <property type="entry name" value="Gal_Oxase/kelch_b-propeller"/>
</dbReference>
<comment type="caution">
    <text evidence="3">The sequence shown here is derived from an EMBL/GenBank/DDBJ whole genome shotgun (WGS) entry which is preliminary data.</text>
</comment>
<dbReference type="InterPro" id="IPR011333">
    <property type="entry name" value="SKP1/BTB/POZ_sf"/>
</dbReference>
<organism evidence="3 4">
    <name type="scientific">Paramuricea clavata</name>
    <name type="common">Red gorgonian</name>
    <name type="synonym">Violescent sea-whip</name>
    <dbReference type="NCBI Taxonomy" id="317549"/>
    <lineage>
        <taxon>Eukaryota</taxon>
        <taxon>Metazoa</taxon>
        <taxon>Cnidaria</taxon>
        <taxon>Anthozoa</taxon>
        <taxon>Octocorallia</taxon>
        <taxon>Malacalcyonacea</taxon>
        <taxon>Plexauridae</taxon>
        <taxon>Paramuricea</taxon>
    </lineage>
</organism>
<evidence type="ECO:0000256" key="1">
    <source>
        <dbReference type="ARBA" id="ARBA00022441"/>
    </source>
</evidence>
<dbReference type="Pfam" id="PF00651">
    <property type="entry name" value="BTB"/>
    <property type="match status" value="1"/>
</dbReference>
<evidence type="ECO:0000256" key="2">
    <source>
        <dbReference type="ARBA" id="ARBA00022737"/>
    </source>
</evidence>
<dbReference type="Proteomes" id="UP001152795">
    <property type="component" value="Unassembled WGS sequence"/>
</dbReference>
<dbReference type="Pfam" id="PF24681">
    <property type="entry name" value="Kelch_KLHDC2_KLHL20_DRC7"/>
    <property type="match status" value="1"/>
</dbReference>
<dbReference type="Pfam" id="PF01344">
    <property type="entry name" value="Kelch_1"/>
    <property type="match status" value="1"/>
</dbReference>
<accession>A0A7D9DHQ5</accession>
<proteinExistence type="predicted"/>
<evidence type="ECO:0000313" key="4">
    <source>
        <dbReference type="Proteomes" id="UP001152795"/>
    </source>
</evidence>
<dbReference type="InterPro" id="IPR015915">
    <property type="entry name" value="Kelch-typ_b-propeller"/>
</dbReference>
<dbReference type="PANTHER" id="PTHR24412">
    <property type="entry name" value="KELCH PROTEIN"/>
    <property type="match status" value="1"/>
</dbReference>